<evidence type="ECO:0000313" key="2">
    <source>
        <dbReference type="Proteomes" id="UP000309550"/>
    </source>
</evidence>
<dbReference type="EMBL" id="VANS01000008">
    <property type="protein sequence ID" value="TMM49446.1"/>
    <property type="molecule type" value="Genomic_DNA"/>
</dbReference>
<reference evidence="1 2" key="1">
    <citation type="submission" date="2019-05" db="EMBL/GenBank/DDBJ databases">
        <title>Sulfitobacter sabulilitoris sp. nov., isolated from a marine sand.</title>
        <authorList>
            <person name="Yoon J.-H."/>
        </authorList>
    </citation>
    <scope>NUCLEOTIDE SEQUENCE [LARGE SCALE GENOMIC DNA]</scope>
    <source>
        <strain evidence="1 2">HSMS-29</strain>
    </source>
</reference>
<dbReference type="AlphaFoldDB" id="A0A5S3P7Z8"/>
<comment type="caution">
    <text evidence="1">The sequence shown here is derived from an EMBL/GenBank/DDBJ whole genome shotgun (WGS) entry which is preliminary data.</text>
</comment>
<protein>
    <submittedName>
        <fullName evidence="1">DUF2461 domain-containing protein</fullName>
    </submittedName>
</protein>
<keyword evidence="2" id="KW-1185">Reference proteome</keyword>
<evidence type="ECO:0000313" key="1">
    <source>
        <dbReference type="EMBL" id="TMM49446.1"/>
    </source>
</evidence>
<proteinExistence type="predicted"/>
<dbReference type="Pfam" id="PF09365">
    <property type="entry name" value="DUF2461"/>
    <property type="match status" value="1"/>
</dbReference>
<dbReference type="OrthoDB" id="9794241at2"/>
<dbReference type="PIRSF" id="PIRSF028451">
    <property type="entry name" value="UCP028451"/>
    <property type="match status" value="1"/>
</dbReference>
<dbReference type="InterPro" id="IPR015996">
    <property type="entry name" value="UCP028451"/>
</dbReference>
<gene>
    <name evidence="1" type="ORF">FDT80_17920</name>
</gene>
<dbReference type="PANTHER" id="PTHR36452">
    <property type="entry name" value="CHROMOSOME 12, WHOLE GENOME SHOTGUN SEQUENCE"/>
    <property type="match status" value="1"/>
</dbReference>
<organism evidence="1 2">
    <name type="scientific">Sulfitobacter sabulilitoris</name>
    <dbReference type="NCBI Taxonomy" id="2562655"/>
    <lineage>
        <taxon>Bacteria</taxon>
        <taxon>Pseudomonadati</taxon>
        <taxon>Pseudomonadota</taxon>
        <taxon>Alphaproteobacteria</taxon>
        <taxon>Rhodobacterales</taxon>
        <taxon>Roseobacteraceae</taxon>
        <taxon>Sulfitobacter</taxon>
    </lineage>
</organism>
<dbReference type="RefSeq" id="WP_138663710.1">
    <property type="nucleotide sequence ID" value="NZ_VANS01000008.1"/>
</dbReference>
<name>A0A5S3P7Z8_9RHOB</name>
<dbReference type="InterPro" id="IPR012808">
    <property type="entry name" value="CHP02453"/>
</dbReference>
<accession>A0A5S3P7Z8</accession>
<sequence>MTGFTEATFRVLAELEANNTKAWYDANRDRLYSDARAPFEAMLDSVTMRLAGSKCPLAGSARTMFRQNRDVRFSKDKRPYKPTVSGMITPSGTKSGLGGVVYAQVGPQAGLLAAGFYKLGTADLGLMRDRIIAEPERFSEIAATLAARGLPLSTEDTLRTMPRGYADHDDHPLAEYLKLKSYTVYAPQPKPIWISGDIVQRMVDMALAVAPLLAFGRDALARRSD</sequence>
<dbReference type="PANTHER" id="PTHR36452:SF1">
    <property type="entry name" value="DUF2461 DOMAIN-CONTAINING PROTEIN"/>
    <property type="match status" value="1"/>
</dbReference>
<dbReference type="Proteomes" id="UP000309550">
    <property type="component" value="Unassembled WGS sequence"/>
</dbReference>
<dbReference type="NCBIfam" id="TIGR02453">
    <property type="entry name" value="TIGR02453 family protein"/>
    <property type="match status" value="1"/>
</dbReference>